<reference evidence="1 2" key="1">
    <citation type="journal article" date="2022" name="G3 (Bethesda)">
        <title>Whole-genome sequence and methylome profiling of the almond [Prunus dulcis (Mill.) D.A. Webb] cultivar 'Nonpareil'.</title>
        <authorList>
            <person name="D'Amico-Willman K.M."/>
            <person name="Ouma W.Z."/>
            <person name="Meulia T."/>
            <person name="Sideli G.M."/>
            <person name="Gradziel T.M."/>
            <person name="Fresnedo-Ramirez J."/>
        </authorList>
    </citation>
    <scope>NUCLEOTIDE SEQUENCE [LARGE SCALE GENOMIC DNA]</scope>
    <source>
        <strain evidence="1">Clone GOH B32 T37-40</strain>
    </source>
</reference>
<protein>
    <submittedName>
        <fullName evidence="1">Uncharacterized protein</fullName>
    </submittedName>
</protein>
<comment type="caution">
    <text evidence="1">The sequence shown here is derived from an EMBL/GenBank/DDBJ whole genome shotgun (WGS) entry which is preliminary data.</text>
</comment>
<accession>A0AAD4V1C8</accession>
<dbReference type="PANTHER" id="PTHR48475">
    <property type="entry name" value="RIBONUCLEASE H"/>
    <property type="match status" value="1"/>
</dbReference>
<name>A0AAD4V1C8_PRUDU</name>
<evidence type="ECO:0000313" key="1">
    <source>
        <dbReference type="EMBL" id="KAI5316664.1"/>
    </source>
</evidence>
<proteinExistence type="predicted"/>
<dbReference type="EMBL" id="JAJFAZ020000007">
    <property type="protein sequence ID" value="KAI5316664.1"/>
    <property type="molecule type" value="Genomic_DNA"/>
</dbReference>
<gene>
    <name evidence="1" type="ORF">L3X38_036371</name>
</gene>
<dbReference type="AlphaFoldDB" id="A0AAD4V1C8"/>
<dbReference type="PANTHER" id="PTHR48475:SF2">
    <property type="entry name" value="RIBONUCLEASE H"/>
    <property type="match status" value="1"/>
</dbReference>
<organism evidence="1 2">
    <name type="scientific">Prunus dulcis</name>
    <name type="common">Almond</name>
    <name type="synonym">Amygdalus dulcis</name>
    <dbReference type="NCBI Taxonomy" id="3755"/>
    <lineage>
        <taxon>Eukaryota</taxon>
        <taxon>Viridiplantae</taxon>
        <taxon>Streptophyta</taxon>
        <taxon>Embryophyta</taxon>
        <taxon>Tracheophyta</taxon>
        <taxon>Spermatophyta</taxon>
        <taxon>Magnoliopsida</taxon>
        <taxon>eudicotyledons</taxon>
        <taxon>Gunneridae</taxon>
        <taxon>Pentapetalae</taxon>
        <taxon>rosids</taxon>
        <taxon>fabids</taxon>
        <taxon>Rosales</taxon>
        <taxon>Rosaceae</taxon>
        <taxon>Amygdaloideae</taxon>
        <taxon>Amygdaleae</taxon>
        <taxon>Prunus</taxon>
    </lineage>
</organism>
<dbReference type="Proteomes" id="UP001054821">
    <property type="component" value="Chromosome 7"/>
</dbReference>
<sequence>MKWAIELSQYDLLYRQKTAIKAQALVDFVAKFTSSAEEDKLVNRFKESSRADETSSADLDMSKDVWQLLVDGALNHKGAEAGFVRVGHGTR</sequence>
<keyword evidence="2" id="KW-1185">Reference proteome</keyword>
<evidence type="ECO:0000313" key="2">
    <source>
        <dbReference type="Proteomes" id="UP001054821"/>
    </source>
</evidence>